<name>A0A7W2DV98_9ACTN</name>
<feature type="compositionally biased region" description="Acidic residues" evidence="1">
    <location>
        <begin position="52"/>
        <end position="64"/>
    </location>
</feature>
<feature type="region of interest" description="Disordered" evidence="1">
    <location>
        <begin position="25"/>
        <end position="102"/>
    </location>
</feature>
<dbReference type="AlphaFoldDB" id="A0A7W2DV98"/>
<evidence type="ECO:0000256" key="2">
    <source>
        <dbReference type="SAM" id="SignalP"/>
    </source>
</evidence>
<protein>
    <submittedName>
        <fullName evidence="4">PepSY domain-containing protein</fullName>
    </submittedName>
</protein>
<accession>A0A7W2DV98</accession>
<dbReference type="RefSeq" id="WP_191853389.1">
    <property type="nucleotide sequence ID" value="NZ_JACERG010000011.1"/>
</dbReference>
<feature type="chain" id="PRO_5038918937" evidence="2">
    <location>
        <begin position="24"/>
        <end position="234"/>
    </location>
</feature>
<feature type="domain" description="PepSY" evidence="3">
    <location>
        <begin position="105"/>
        <end position="159"/>
    </location>
</feature>
<evidence type="ECO:0000313" key="5">
    <source>
        <dbReference type="Proteomes" id="UP000587608"/>
    </source>
</evidence>
<dbReference type="EMBL" id="JACERG010000011">
    <property type="protein sequence ID" value="MBA5223397.1"/>
    <property type="molecule type" value="Genomic_DNA"/>
</dbReference>
<proteinExistence type="predicted"/>
<dbReference type="Gene3D" id="3.10.450.40">
    <property type="match status" value="1"/>
</dbReference>
<gene>
    <name evidence="4" type="ORF">H1X69_18500</name>
</gene>
<feature type="compositionally biased region" description="Basic and acidic residues" evidence="1">
    <location>
        <begin position="65"/>
        <end position="92"/>
    </location>
</feature>
<evidence type="ECO:0000256" key="1">
    <source>
        <dbReference type="SAM" id="MobiDB-lite"/>
    </source>
</evidence>
<organism evidence="4 5">
    <name type="scientific">Streptomyces griseoaurantiacus</name>
    <dbReference type="NCBI Taxonomy" id="68213"/>
    <lineage>
        <taxon>Bacteria</taxon>
        <taxon>Bacillati</taxon>
        <taxon>Actinomycetota</taxon>
        <taxon>Actinomycetes</taxon>
        <taxon>Kitasatosporales</taxon>
        <taxon>Streptomycetaceae</taxon>
        <taxon>Streptomyces</taxon>
        <taxon>Streptomyces aurantiacus group</taxon>
    </lineage>
</organism>
<comment type="caution">
    <text evidence="4">The sequence shown here is derived from an EMBL/GenBank/DDBJ whole genome shotgun (WGS) entry which is preliminary data.</text>
</comment>
<sequence>MKRNIVLAVVAAAVLAGGGTATALAVADDDGPGADDRVASAGRSGQDRADDAADDRDDRDDYDDRGDGRHHDRHHDGRYDDGRDGRDGRDDDGREDDSAAASSAKVTAAEAIAAALRHTPGSVVSAELDDAVWSVEVLSSDDSWRDVRVDPGTGEVRGVRAEHEDAEDLAEARAALKGASTSAEEAARAAAAKGTVTSVELDERGWEAEALTSGGGERDWTVGLRGADVTAGHP</sequence>
<dbReference type="Proteomes" id="UP000587608">
    <property type="component" value="Unassembled WGS sequence"/>
</dbReference>
<reference evidence="4 5" key="1">
    <citation type="submission" date="2020-07" db="EMBL/GenBank/DDBJ databases">
        <title>Differential regulation of undecylprodigiosin biosynthesis in the yeast-scavenging Streptomyces strain MBK6.</title>
        <authorList>
            <person name="Baral B."/>
            <person name="Siitonen V."/>
            <person name="Laughlin M."/>
            <person name="Yamada K."/>
            <person name="Ilomaeki M."/>
            <person name="Metsae-Ketelae M."/>
            <person name="Niemi J."/>
        </authorList>
    </citation>
    <scope>NUCLEOTIDE SEQUENCE [LARGE SCALE GENOMIC DNA]</scope>
    <source>
        <strain evidence="4 5">MBK6</strain>
    </source>
</reference>
<evidence type="ECO:0000313" key="4">
    <source>
        <dbReference type="EMBL" id="MBA5223397.1"/>
    </source>
</evidence>
<dbReference type="Pfam" id="PF03413">
    <property type="entry name" value="PepSY"/>
    <property type="match status" value="1"/>
</dbReference>
<keyword evidence="2" id="KW-0732">Signal</keyword>
<feature type="region of interest" description="Disordered" evidence="1">
    <location>
        <begin position="209"/>
        <end position="234"/>
    </location>
</feature>
<evidence type="ECO:0000259" key="3">
    <source>
        <dbReference type="Pfam" id="PF03413"/>
    </source>
</evidence>
<feature type="signal peptide" evidence="2">
    <location>
        <begin position="1"/>
        <end position="23"/>
    </location>
</feature>
<dbReference type="InterPro" id="IPR025711">
    <property type="entry name" value="PepSY"/>
</dbReference>